<protein>
    <submittedName>
        <fullName evidence="2">Uncharacterized protein</fullName>
    </submittedName>
</protein>
<dbReference type="RefSeq" id="WP_310163197.1">
    <property type="nucleotide sequence ID" value="NZ_JAVLSJ010000009.1"/>
</dbReference>
<organism evidence="2 3">
    <name type="scientific">Herbaspirillum huttiense subsp. lycopersici</name>
    <dbReference type="NCBI Taxonomy" id="3074428"/>
    <lineage>
        <taxon>Bacteria</taxon>
        <taxon>Pseudomonadati</taxon>
        <taxon>Pseudomonadota</taxon>
        <taxon>Betaproteobacteria</taxon>
        <taxon>Burkholderiales</taxon>
        <taxon>Oxalobacteraceae</taxon>
        <taxon>Herbaspirillum</taxon>
    </lineage>
</organism>
<sequence length="106" mass="11563">MKLSWSLKQIALPAPLDAGQVRLQFHARSLRLQAHARTWLILLACALLSALARALGMGYPGNIVATWAGGCCYARAALYLVRGHCHRLLARRRNEGAEAGDLTLSQ</sequence>
<proteinExistence type="predicted"/>
<keyword evidence="1" id="KW-0472">Membrane</keyword>
<feature type="transmembrane region" description="Helical" evidence="1">
    <location>
        <begin position="62"/>
        <end position="81"/>
    </location>
</feature>
<evidence type="ECO:0000256" key="1">
    <source>
        <dbReference type="SAM" id="Phobius"/>
    </source>
</evidence>
<accession>A0ABU2EPN1</accession>
<dbReference type="EMBL" id="JAVLSJ010000009">
    <property type="protein sequence ID" value="MDR9850095.1"/>
    <property type="molecule type" value="Genomic_DNA"/>
</dbReference>
<gene>
    <name evidence="2" type="ORF">RI048_17825</name>
</gene>
<feature type="transmembrane region" description="Helical" evidence="1">
    <location>
        <begin position="38"/>
        <end position="56"/>
    </location>
</feature>
<name>A0ABU2EPN1_9BURK</name>
<keyword evidence="3" id="KW-1185">Reference proteome</keyword>
<evidence type="ECO:0000313" key="2">
    <source>
        <dbReference type="EMBL" id="MDR9850095.1"/>
    </source>
</evidence>
<comment type="caution">
    <text evidence="2">The sequence shown here is derived from an EMBL/GenBank/DDBJ whole genome shotgun (WGS) entry which is preliminary data.</text>
</comment>
<keyword evidence="1" id="KW-0812">Transmembrane</keyword>
<keyword evidence="1" id="KW-1133">Transmembrane helix</keyword>
<reference evidence="2" key="1">
    <citation type="submission" date="2023-09" db="EMBL/GenBank/DDBJ databases">
        <title>Description of first Herbaspirillum huttiense subsp. nephrolepsisexaltata and Herbaspirillum huttiense subsp. lycopersicon.</title>
        <authorList>
            <person name="Poudel M."/>
            <person name="Sharma A."/>
            <person name="Goss E."/>
            <person name="Tapia J.H."/>
            <person name="Harmon C.M."/>
            <person name="Jones J.B."/>
        </authorList>
    </citation>
    <scope>NUCLEOTIDE SEQUENCE</scope>
    <source>
        <strain evidence="2">SE1</strain>
    </source>
</reference>
<dbReference type="Proteomes" id="UP001246576">
    <property type="component" value="Unassembled WGS sequence"/>
</dbReference>
<evidence type="ECO:0000313" key="3">
    <source>
        <dbReference type="Proteomes" id="UP001246576"/>
    </source>
</evidence>